<keyword evidence="3" id="KW-1185">Reference proteome</keyword>
<reference evidence="2" key="1">
    <citation type="submission" date="2025-08" db="UniProtKB">
        <authorList>
            <consortium name="Ensembl"/>
        </authorList>
    </citation>
    <scope>IDENTIFICATION</scope>
</reference>
<name>A0A8C7WU72_9TELE</name>
<reference evidence="2" key="2">
    <citation type="submission" date="2025-09" db="UniProtKB">
        <authorList>
            <consortium name="Ensembl"/>
        </authorList>
    </citation>
    <scope>IDENTIFICATION</scope>
</reference>
<dbReference type="GeneTree" id="ENSGT00400000024265"/>
<dbReference type="Proteomes" id="UP000694383">
    <property type="component" value="Unplaced"/>
</dbReference>
<sequence>MRDAIDVLLAKHHGQKDFLSKVDAEYAALVQTASRNPCSLLHPTTKQHISRHGKLSEGRETVTVIPLSELPQTTQTGSRESTHSHRVPWSCGEAGLLSFQSLVPPSGKWDD</sequence>
<evidence type="ECO:0000256" key="1">
    <source>
        <dbReference type="SAM" id="MobiDB-lite"/>
    </source>
</evidence>
<feature type="region of interest" description="Disordered" evidence="1">
    <location>
        <begin position="68"/>
        <end position="87"/>
    </location>
</feature>
<dbReference type="Ensembl" id="ENSOSIT00000003419.1">
    <property type="protein sequence ID" value="ENSOSIP00000003179.1"/>
    <property type="gene ID" value="ENSOSIG00000002077.1"/>
</dbReference>
<accession>A0A8C7WU72</accession>
<protein>
    <submittedName>
        <fullName evidence="2">Uncharacterized protein</fullName>
    </submittedName>
</protein>
<evidence type="ECO:0000313" key="2">
    <source>
        <dbReference type="Ensembl" id="ENSOSIP00000003179.1"/>
    </source>
</evidence>
<feature type="compositionally biased region" description="Polar residues" evidence="1">
    <location>
        <begin position="70"/>
        <end position="79"/>
    </location>
</feature>
<proteinExistence type="predicted"/>
<evidence type="ECO:0000313" key="3">
    <source>
        <dbReference type="Proteomes" id="UP000694383"/>
    </source>
</evidence>
<dbReference type="AlphaFoldDB" id="A0A8C7WU72"/>
<organism evidence="2 3">
    <name type="scientific">Oryzias sinensis</name>
    <name type="common">Chinese medaka</name>
    <dbReference type="NCBI Taxonomy" id="183150"/>
    <lineage>
        <taxon>Eukaryota</taxon>
        <taxon>Metazoa</taxon>
        <taxon>Chordata</taxon>
        <taxon>Craniata</taxon>
        <taxon>Vertebrata</taxon>
        <taxon>Euteleostomi</taxon>
        <taxon>Actinopterygii</taxon>
        <taxon>Neopterygii</taxon>
        <taxon>Teleostei</taxon>
        <taxon>Neoteleostei</taxon>
        <taxon>Acanthomorphata</taxon>
        <taxon>Ovalentaria</taxon>
        <taxon>Atherinomorphae</taxon>
        <taxon>Beloniformes</taxon>
        <taxon>Adrianichthyidae</taxon>
        <taxon>Oryziinae</taxon>
        <taxon>Oryzias</taxon>
    </lineage>
</organism>